<dbReference type="SUPFAM" id="SSF48452">
    <property type="entry name" value="TPR-like"/>
    <property type="match status" value="1"/>
</dbReference>
<evidence type="ECO:0000313" key="2">
    <source>
        <dbReference type="EMBL" id="AEH11344.1"/>
    </source>
</evidence>
<reference evidence="2 3" key="1">
    <citation type="submission" date="2011-05" db="EMBL/GenBank/DDBJ databases">
        <title>Complete sequence of chromosome of Frankia symbiont of Datisca glomerata.</title>
        <authorList>
            <consortium name="US DOE Joint Genome Institute"/>
            <person name="Lucas S."/>
            <person name="Han J."/>
            <person name="Lapidus A."/>
            <person name="Cheng J.-F."/>
            <person name="Goodwin L."/>
            <person name="Pitluck S."/>
            <person name="Peters L."/>
            <person name="Mikhailova N."/>
            <person name="Chertkov O."/>
            <person name="Teshima H."/>
            <person name="Han C."/>
            <person name="Tapia R."/>
            <person name="Land M."/>
            <person name="Hauser L."/>
            <person name="Kyrpides N."/>
            <person name="Ivanova N."/>
            <person name="Pagani I."/>
            <person name="Berry A."/>
            <person name="Pawlowski K."/>
            <person name="Persson T."/>
            <person name="Vanden Heuvel B."/>
            <person name="Benson D."/>
            <person name="Woyke T."/>
        </authorList>
    </citation>
    <scope>NUCLEOTIDE SEQUENCE [LARGE SCALE GENOMIC DNA]</scope>
    <source>
        <strain evidence="3">4085684</strain>
    </source>
</reference>
<dbReference type="KEGG" id="fsy:FsymDg_4073"/>
<name>F8AW22_9ACTN</name>
<evidence type="ECO:0000256" key="1">
    <source>
        <dbReference type="SAM" id="MobiDB-lite"/>
    </source>
</evidence>
<evidence type="ECO:0000313" key="3">
    <source>
        <dbReference type="Proteomes" id="UP000001549"/>
    </source>
</evidence>
<dbReference type="Gene3D" id="1.25.40.10">
    <property type="entry name" value="Tetratricopeptide repeat domain"/>
    <property type="match status" value="1"/>
</dbReference>
<accession>F8AW22</accession>
<dbReference type="EMBL" id="CP002801">
    <property type="protein sequence ID" value="AEH11344.1"/>
    <property type="molecule type" value="Genomic_DNA"/>
</dbReference>
<dbReference type="Proteomes" id="UP000001549">
    <property type="component" value="Chromosome"/>
</dbReference>
<dbReference type="AlphaFoldDB" id="F8AW22"/>
<dbReference type="InterPro" id="IPR011990">
    <property type="entry name" value="TPR-like_helical_dom_sf"/>
</dbReference>
<gene>
    <name evidence="2" type="ordered locus">FsymDg_4073</name>
</gene>
<protein>
    <submittedName>
        <fullName evidence="2">Tetratricopeptide TPR_2</fullName>
    </submittedName>
</protein>
<feature type="region of interest" description="Disordered" evidence="1">
    <location>
        <begin position="415"/>
        <end position="450"/>
    </location>
</feature>
<dbReference type="HOGENOM" id="CLU_029927_7_1_11"/>
<proteinExistence type="predicted"/>
<keyword evidence="3" id="KW-1185">Reference proteome</keyword>
<sequence>MMSTEGAGACAHPLAFVRAQRGWSYQRLARVVARRARDLGVANMAAERQKVWRWEHRGVVPDRVSQLALAAELGVSAEKVESHPWPAWLPTGDVVRTDYPWNSAGSVTSMIDVVEGALTDRRGFLTITGAGVASLANEWLNLEPTRLVAALDGGRVDEQVVHRIEHNIPGLRLMDDRLGGEGVRRLVDAELRVVTELLAKGSYTEKIGASLQLLAAELARIAGWASFDAGYHTSAQRYWIAALHAAHAAGDRLVGANIMKNMSLQCVDFAHPKEALELAEAAVASSGGISGRVGAMLQMRLARAHAALGDQAGCFRALAQAETAADRSSPQDPAWAGIFDEGFHAAQLGICYIDLGQLPQADRWLTHALKVHPVARARDHATYLLRRAAVQIDLGNIDHGCALVREATPFLEATRSQRNARRAEEVRRSLRRHAAHPEAREVDQLLARPT</sequence>
<dbReference type="STRING" id="656024.FsymDg_4073"/>
<organism evidence="2 3">
    <name type="scientific">Candidatus Protofrankia datiscae</name>
    <dbReference type="NCBI Taxonomy" id="2716812"/>
    <lineage>
        <taxon>Bacteria</taxon>
        <taxon>Bacillati</taxon>
        <taxon>Actinomycetota</taxon>
        <taxon>Actinomycetes</taxon>
        <taxon>Frankiales</taxon>
        <taxon>Frankiaceae</taxon>
        <taxon>Protofrankia</taxon>
    </lineage>
</organism>
<dbReference type="eggNOG" id="COG0457">
    <property type="taxonomic scope" value="Bacteria"/>
</dbReference>